<dbReference type="RefSeq" id="WP_137907179.1">
    <property type="nucleotide sequence ID" value="NZ_BJCF01000008.1"/>
</dbReference>
<dbReference type="Gene3D" id="2.20.130.10">
    <property type="entry name" value="CAC2371-like domains"/>
    <property type="match status" value="1"/>
</dbReference>
<dbReference type="Pfam" id="PF13649">
    <property type="entry name" value="Methyltransf_25"/>
    <property type="match status" value="1"/>
</dbReference>
<organism evidence="5 6">
    <name type="scientific">Dolichospermum planctonicum</name>
    <dbReference type="NCBI Taxonomy" id="136072"/>
    <lineage>
        <taxon>Bacteria</taxon>
        <taxon>Bacillati</taxon>
        <taxon>Cyanobacteriota</taxon>
        <taxon>Cyanophyceae</taxon>
        <taxon>Nostocales</taxon>
        <taxon>Aphanizomenonaceae</taxon>
        <taxon>Dolichospermum</taxon>
    </lineage>
</organism>
<dbReference type="CDD" id="cd02440">
    <property type="entry name" value="AdoMet_MTases"/>
    <property type="match status" value="1"/>
</dbReference>
<feature type="domain" description="Methyltransferase" evidence="4">
    <location>
        <begin position="41"/>
        <end position="140"/>
    </location>
</feature>
<evidence type="ECO:0000259" key="4">
    <source>
        <dbReference type="Pfam" id="PF13649"/>
    </source>
</evidence>
<keyword evidence="2 5" id="KW-0808">Transferase</keyword>
<reference evidence="6" key="1">
    <citation type="submission" date="2019-02" db="EMBL/GenBank/DDBJ databases">
        <title>Draft genome sequence of Dolichospermum planctonicum NIES-80.</title>
        <authorList>
            <person name="Yamaguchi H."/>
            <person name="Suzuki S."/>
            <person name="Kawachi M."/>
        </authorList>
    </citation>
    <scope>NUCLEOTIDE SEQUENCE [LARGE SCALE GENOMIC DNA]</scope>
    <source>
        <strain evidence="6">NIES-80</strain>
    </source>
</reference>
<dbReference type="EMBL" id="BJCF01000008">
    <property type="protein sequence ID" value="GCL41454.1"/>
    <property type="molecule type" value="Genomic_DNA"/>
</dbReference>
<evidence type="ECO:0000256" key="2">
    <source>
        <dbReference type="ARBA" id="ARBA00022679"/>
    </source>
</evidence>
<dbReference type="InterPro" id="IPR029063">
    <property type="entry name" value="SAM-dependent_MTases_sf"/>
</dbReference>
<evidence type="ECO:0000256" key="3">
    <source>
        <dbReference type="ARBA" id="ARBA00022691"/>
    </source>
</evidence>
<dbReference type="PANTHER" id="PTHR43464:SF19">
    <property type="entry name" value="UBIQUINONE BIOSYNTHESIS O-METHYLTRANSFERASE, MITOCHONDRIAL"/>
    <property type="match status" value="1"/>
</dbReference>
<dbReference type="Proteomes" id="UP000299367">
    <property type="component" value="Unassembled WGS sequence"/>
</dbReference>
<name>A0A480AH91_9CYAN</name>
<dbReference type="OrthoDB" id="9804312at2"/>
<dbReference type="GO" id="GO:0008168">
    <property type="term" value="F:methyltransferase activity"/>
    <property type="evidence" value="ECO:0007669"/>
    <property type="project" value="UniProtKB-KW"/>
</dbReference>
<dbReference type="Gene3D" id="3.40.50.150">
    <property type="entry name" value="Vaccinia Virus protein VP39"/>
    <property type="match status" value="1"/>
</dbReference>
<evidence type="ECO:0000313" key="5">
    <source>
        <dbReference type="EMBL" id="GCL41454.1"/>
    </source>
</evidence>
<protein>
    <submittedName>
        <fullName evidence="5">Methyltransferase type 11</fullName>
    </submittedName>
</protein>
<keyword evidence="3" id="KW-0949">S-adenosyl-L-methionine</keyword>
<evidence type="ECO:0000313" key="6">
    <source>
        <dbReference type="Proteomes" id="UP000299367"/>
    </source>
</evidence>
<dbReference type="InterPro" id="IPR041698">
    <property type="entry name" value="Methyltransf_25"/>
</dbReference>
<comment type="caution">
    <text evidence="5">The sequence shown here is derived from an EMBL/GenBank/DDBJ whole genome shotgun (WGS) entry which is preliminary data.</text>
</comment>
<gene>
    <name evidence="5" type="ORF">NIES80_11490</name>
</gene>
<proteinExistence type="predicted"/>
<accession>A0A480AH91</accession>
<keyword evidence="1 5" id="KW-0489">Methyltransferase</keyword>
<dbReference type="AlphaFoldDB" id="A0A480AH91"/>
<dbReference type="SUPFAM" id="SSF53335">
    <property type="entry name" value="S-adenosyl-L-methionine-dependent methyltransferases"/>
    <property type="match status" value="1"/>
</dbReference>
<evidence type="ECO:0000256" key="1">
    <source>
        <dbReference type="ARBA" id="ARBA00022603"/>
    </source>
</evidence>
<dbReference type="PANTHER" id="PTHR43464">
    <property type="entry name" value="METHYLTRANSFERASE"/>
    <property type="match status" value="1"/>
</dbReference>
<sequence length="255" mass="29401">MTVFGNYAPYYDLLYRDKDYVGEAEFIHSLIQTHAPDSKNILELGCGTGNHATLLAKMGYHLHGVDLSQEMLHLAHERLSQCPQELSKRLQFTHGDIRQVRLDQKFDVVLSLFHVISYQTTNEDLLAAFTTVKTHLKPGGIFVFDIWYGSAVLTELPTVRVKHLEDELIQVTRIAEPVIYPNENCVDVNYHVFIKDKNSGAVDELRETHTMRYLFKSEIEFLLSGLQMQLVTSQEWLTNQQPGLKTWKVYFVVRN</sequence>
<dbReference type="GO" id="GO:0032259">
    <property type="term" value="P:methylation"/>
    <property type="evidence" value="ECO:0007669"/>
    <property type="project" value="UniProtKB-KW"/>
</dbReference>